<dbReference type="EMBL" id="BAABDM010000004">
    <property type="protein sequence ID" value="GAA4098834.1"/>
    <property type="molecule type" value="Genomic_DNA"/>
</dbReference>
<proteinExistence type="predicted"/>
<comment type="caution">
    <text evidence="2">The sequence shown here is derived from an EMBL/GenBank/DDBJ whole genome shotgun (WGS) entry which is preliminary data.</text>
</comment>
<evidence type="ECO:0000256" key="1">
    <source>
        <dbReference type="SAM" id="Phobius"/>
    </source>
</evidence>
<evidence type="ECO:0000313" key="2">
    <source>
        <dbReference type="EMBL" id="GAA4098834.1"/>
    </source>
</evidence>
<name>A0ABP7WXH3_9GAMM</name>
<keyword evidence="1" id="KW-1133">Transmembrane helix</keyword>
<gene>
    <name evidence="2" type="ORF">GCM10022414_24870</name>
</gene>
<keyword evidence="1" id="KW-0812">Transmembrane</keyword>
<organism evidence="2 3">
    <name type="scientific">Zhongshania borealis</name>
    <dbReference type="NCBI Taxonomy" id="889488"/>
    <lineage>
        <taxon>Bacteria</taxon>
        <taxon>Pseudomonadati</taxon>
        <taxon>Pseudomonadota</taxon>
        <taxon>Gammaproteobacteria</taxon>
        <taxon>Cellvibrionales</taxon>
        <taxon>Spongiibacteraceae</taxon>
        <taxon>Zhongshania</taxon>
    </lineage>
</organism>
<dbReference type="NCBIfam" id="NF038050">
    <property type="entry name" value="NrtS"/>
    <property type="match status" value="1"/>
</dbReference>
<dbReference type="Proteomes" id="UP001500392">
    <property type="component" value="Unassembled WGS sequence"/>
</dbReference>
<keyword evidence="1" id="KW-0472">Membrane</keyword>
<protein>
    <recommendedName>
        <fullName evidence="4">Phosphoenolpyruvate protein kinase</fullName>
    </recommendedName>
</protein>
<evidence type="ECO:0008006" key="4">
    <source>
        <dbReference type="Google" id="ProtNLM"/>
    </source>
</evidence>
<reference evidence="3" key="1">
    <citation type="journal article" date="2019" name="Int. J. Syst. Evol. Microbiol.">
        <title>The Global Catalogue of Microorganisms (GCM) 10K type strain sequencing project: providing services to taxonomists for standard genome sequencing and annotation.</title>
        <authorList>
            <consortium name="The Broad Institute Genomics Platform"/>
            <consortium name="The Broad Institute Genome Sequencing Center for Infectious Disease"/>
            <person name="Wu L."/>
            <person name="Ma J."/>
        </authorList>
    </citation>
    <scope>NUCLEOTIDE SEQUENCE [LARGE SCALE GENOMIC DNA]</scope>
    <source>
        <strain evidence="3">JCM 17304</strain>
    </source>
</reference>
<sequence>MINAFRVSLVVGILLNAINQGTQFINGLDIIWGQVVLNFVVPYCVASYSAAMNDIESRNNDG</sequence>
<evidence type="ECO:0000313" key="3">
    <source>
        <dbReference type="Proteomes" id="UP001500392"/>
    </source>
</evidence>
<dbReference type="RefSeq" id="WP_344936452.1">
    <property type="nucleotide sequence ID" value="NZ_BAABDM010000004.1"/>
</dbReference>
<feature type="transmembrane region" description="Helical" evidence="1">
    <location>
        <begin position="30"/>
        <end position="51"/>
    </location>
</feature>
<accession>A0ABP7WXH3</accession>
<keyword evidence="3" id="KW-1185">Reference proteome</keyword>
<dbReference type="InterPro" id="IPR047700">
    <property type="entry name" value="NrtS-like"/>
</dbReference>